<sequence>METLNHMSRLVTANTKTIGMLGARAMVLGKFFDAALPQLTTLQRGEVIRSFRHGIEDAMSLMDDVALSAEYHSALLQITNSILAALGQESAARQ</sequence>
<gene>
    <name evidence="1" type="ORF">SAMN05192563_104343</name>
</gene>
<dbReference type="RefSeq" id="WP_244179564.1">
    <property type="nucleotide sequence ID" value="NZ_FPBH01000043.1"/>
</dbReference>
<evidence type="ECO:0000313" key="2">
    <source>
        <dbReference type="Proteomes" id="UP000198844"/>
    </source>
</evidence>
<evidence type="ECO:0000313" key="1">
    <source>
        <dbReference type="EMBL" id="SFU25908.1"/>
    </source>
</evidence>
<proteinExistence type="predicted"/>
<name>A0A1I7EPP9_9BURK</name>
<dbReference type="Proteomes" id="UP000198844">
    <property type="component" value="Unassembled WGS sequence"/>
</dbReference>
<dbReference type="EMBL" id="FPBH01000043">
    <property type="protein sequence ID" value="SFU25908.1"/>
    <property type="molecule type" value="Genomic_DNA"/>
</dbReference>
<accession>A0A1I7EPP9</accession>
<protein>
    <submittedName>
        <fullName evidence="1">Uncharacterized protein</fullName>
    </submittedName>
</protein>
<dbReference type="AlphaFoldDB" id="A0A1I7EPP9"/>
<organism evidence="1 2">
    <name type="scientific">Paraburkholderia aspalathi</name>
    <dbReference type="NCBI Taxonomy" id="1324617"/>
    <lineage>
        <taxon>Bacteria</taxon>
        <taxon>Pseudomonadati</taxon>
        <taxon>Pseudomonadota</taxon>
        <taxon>Betaproteobacteria</taxon>
        <taxon>Burkholderiales</taxon>
        <taxon>Burkholderiaceae</taxon>
        <taxon>Paraburkholderia</taxon>
    </lineage>
</organism>
<reference evidence="1 2" key="1">
    <citation type="submission" date="2016-10" db="EMBL/GenBank/DDBJ databases">
        <authorList>
            <person name="de Groot N.N."/>
        </authorList>
    </citation>
    <scope>NUCLEOTIDE SEQUENCE [LARGE SCALE GENOMIC DNA]</scope>
    <source>
        <strain evidence="1 2">LMG 27731</strain>
    </source>
</reference>